<evidence type="ECO:0000313" key="1">
    <source>
        <dbReference type="EMBL" id="KAF9502919.1"/>
    </source>
</evidence>
<organism evidence="1 2">
    <name type="scientific">Hydnum rufescens UP504</name>
    <dbReference type="NCBI Taxonomy" id="1448309"/>
    <lineage>
        <taxon>Eukaryota</taxon>
        <taxon>Fungi</taxon>
        <taxon>Dikarya</taxon>
        <taxon>Basidiomycota</taxon>
        <taxon>Agaricomycotina</taxon>
        <taxon>Agaricomycetes</taxon>
        <taxon>Cantharellales</taxon>
        <taxon>Hydnaceae</taxon>
        <taxon>Hydnum</taxon>
    </lineage>
</organism>
<gene>
    <name evidence="1" type="ORF">BS47DRAFT_1369925</name>
</gene>
<dbReference type="AlphaFoldDB" id="A0A9P6AD54"/>
<dbReference type="EMBL" id="MU129528">
    <property type="protein sequence ID" value="KAF9502919.1"/>
    <property type="molecule type" value="Genomic_DNA"/>
</dbReference>
<accession>A0A9P6AD54</accession>
<comment type="caution">
    <text evidence="1">The sequence shown here is derived from an EMBL/GenBank/DDBJ whole genome shotgun (WGS) entry which is preliminary data.</text>
</comment>
<proteinExistence type="predicted"/>
<dbReference type="Proteomes" id="UP000886523">
    <property type="component" value="Unassembled WGS sequence"/>
</dbReference>
<keyword evidence="2" id="KW-1185">Reference proteome</keyword>
<reference evidence="1" key="1">
    <citation type="journal article" date="2020" name="Nat. Commun.">
        <title>Large-scale genome sequencing of mycorrhizal fungi provides insights into the early evolution of symbiotic traits.</title>
        <authorList>
            <person name="Miyauchi S."/>
            <person name="Kiss E."/>
            <person name="Kuo A."/>
            <person name="Drula E."/>
            <person name="Kohler A."/>
            <person name="Sanchez-Garcia M."/>
            <person name="Morin E."/>
            <person name="Andreopoulos B."/>
            <person name="Barry K.W."/>
            <person name="Bonito G."/>
            <person name="Buee M."/>
            <person name="Carver A."/>
            <person name="Chen C."/>
            <person name="Cichocki N."/>
            <person name="Clum A."/>
            <person name="Culley D."/>
            <person name="Crous P.W."/>
            <person name="Fauchery L."/>
            <person name="Girlanda M."/>
            <person name="Hayes R.D."/>
            <person name="Keri Z."/>
            <person name="LaButti K."/>
            <person name="Lipzen A."/>
            <person name="Lombard V."/>
            <person name="Magnuson J."/>
            <person name="Maillard F."/>
            <person name="Murat C."/>
            <person name="Nolan M."/>
            <person name="Ohm R.A."/>
            <person name="Pangilinan J."/>
            <person name="Pereira M.F."/>
            <person name="Perotto S."/>
            <person name="Peter M."/>
            <person name="Pfister S."/>
            <person name="Riley R."/>
            <person name="Sitrit Y."/>
            <person name="Stielow J.B."/>
            <person name="Szollosi G."/>
            <person name="Zifcakova L."/>
            <person name="Stursova M."/>
            <person name="Spatafora J.W."/>
            <person name="Tedersoo L."/>
            <person name="Vaario L.M."/>
            <person name="Yamada A."/>
            <person name="Yan M."/>
            <person name="Wang P."/>
            <person name="Xu J."/>
            <person name="Bruns T."/>
            <person name="Baldrian P."/>
            <person name="Vilgalys R."/>
            <person name="Dunand C."/>
            <person name="Henrissat B."/>
            <person name="Grigoriev I.V."/>
            <person name="Hibbett D."/>
            <person name="Nagy L.G."/>
            <person name="Martin F.M."/>
        </authorList>
    </citation>
    <scope>NUCLEOTIDE SEQUENCE</scope>
    <source>
        <strain evidence="1">UP504</strain>
    </source>
</reference>
<evidence type="ECO:0000313" key="2">
    <source>
        <dbReference type="Proteomes" id="UP000886523"/>
    </source>
</evidence>
<name>A0A9P6AD54_9AGAM</name>
<protein>
    <submittedName>
        <fullName evidence="1">Uncharacterized protein</fullName>
    </submittedName>
</protein>
<sequence>MILGSVVTKNLAGSFVNKIVAMLATYADEEAGHKKLLKEISTIGDDAQLAQKDRPTYSALEKAHHKAYAQTAEALKQRLPGIRALAKHYNTLCAQLSDMKSRSAIYKNAVIPTPVVVDQLFDMGVDDIIWQDAGLDVEVEDNPPAWLADEKIQDGIKAMLMYE</sequence>